<comment type="similarity">
    <text evidence="2 9">Belongs to the diaminopimelate epimerase family.</text>
</comment>
<keyword evidence="12" id="KW-1185">Reference proteome</keyword>
<evidence type="ECO:0000256" key="2">
    <source>
        <dbReference type="ARBA" id="ARBA00010219"/>
    </source>
</evidence>
<dbReference type="Proteomes" id="UP000316688">
    <property type="component" value="Unassembled WGS sequence"/>
</dbReference>
<evidence type="ECO:0000256" key="8">
    <source>
        <dbReference type="ARBA" id="ARBA00051712"/>
    </source>
</evidence>
<dbReference type="GO" id="GO:0008837">
    <property type="term" value="F:diaminopimelate epimerase activity"/>
    <property type="evidence" value="ECO:0007669"/>
    <property type="project" value="UniProtKB-UniRule"/>
</dbReference>
<feature type="binding site" evidence="9">
    <location>
        <position position="159"/>
    </location>
    <ligand>
        <name>substrate</name>
    </ligand>
</feature>
<feature type="binding site" evidence="9">
    <location>
        <position position="13"/>
    </location>
    <ligand>
        <name>substrate</name>
    </ligand>
</feature>
<comment type="caution">
    <text evidence="11">The sequence shown here is derived from an EMBL/GenBank/DDBJ whole genome shotgun (WGS) entry which is preliminary data.</text>
</comment>
<dbReference type="GO" id="GO:0009089">
    <property type="term" value="P:lysine biosynthetic process via diaminopimelate"/>
    <property type="evidence" value="ECO:0007669"/>
    <property type="project" value="UniProtKB-UniRule"/>
</dbReference>
<dbReference type="PANTHER" id="PTHR31689:SF0">
    <property type="entry name" value="DIAMINOPIMELATE EPIMERASE"/>
    <property type="match status" value="1"/>
</dbReference>
<comment type="function">
    <text evidence="9">Catalyzes the stereoinversion of LL-2,6-diaminopimelate (L,L-DAP) to meso-diaminopimelate (meso-DAP), a precursor of L-lysine and an essential component of the bacterial peptidoglycan.</text>
</comment>
<feature type="site" description="Could be important to modulate the pK values of the two catalytic cysteine residues" evidence="9">
    <location>
        <position position="210"/>
    </location>
</feature>
<feature type="site" description="Could be important to modulate the pK values of the two catalytic cysteine residues" evidence="9">
    <location>
        <position position="161"/>
    </location>
</feature>
<evidence type="ECO:0000256" key="7">
    <source>
        <dbReference type="ARBA" id="ARBA00023235"/>
    </source>
</evidence>
<proteinExistence type="inferred from homology"/>
<dbReference type="InterPro" id="IPR018510">
    <property type="entry name" value="DAP_epimerase_AS"/>
</dbReference>
<dbReference type="FunFam" id="3.10.310.10:FF:000001">
    <property type="entry name" value="Diaminopimelate epimerase"/>
    <property type="match status" value="1"/>
</dbReference>
<evidence type="ECO:0000256" key="4">
    <source>
        <dbReference type="ARBA" id="ARBA00022490"/>
    </source>
</evidence>
<feature type="binding site" evidence="9">
    <location>
        <begin position="220"/>
        <end position="221"/>
    </location>
    <ligand>
        <name>substrate</name>
    </ligand>
</feature>
<comment type="pathway">
    <text evidence="1 9">Amino-acid biosynthesis; L-lysine biosynthesis via DAP pathway; DL-2,6-diaminopimelate from LL-2,6-diaminopimelate: step 1/1.</text>
</comment>
<keyword evidence="6 9" id="KW-0457">Lysine biosynthesis</keyword>
<name>A0A557RMC2_9GAMM</name>
<evidence type="ECO:0000256" key="5">
    <source>
        <dbReference type="ARBA" id="ARBA00022605"/>
    </source>
</evidence>
<evidence type="ECO:0000256" key="6">
    <source>
        <dbReference type="ARBA" id="ARBA00023154"/>
    </source>
</evidence>
<dbReference type="NCBIfam" id="TIGR00652">
    <property type="entry name" value="DapF"/>
    <property type="match status" value="1"/>
</dbReference>
<evidence type="ECO:0000256" key="3">
    <source>
        <dbReference type="ARBA" id="ARBA00013080"/>
    </source>
</evidence>
<dbReference type="Pfam" id="PF01678">
    <property type="entry name" value="DAP_epimerase"/>
    <property type="match status" value="2"/>
</dbReference>
<dbReference type="PANTHER" id="PTHR31689">
    <property type="entry name" value="DIAMINOPIMELATE EPIMERASE, CHLOROPLASTIC"/>
    <property type="match status" value="1"/>
</dbReference>
<evidence type="ECO:0000256" key="1">
    <source>
        <dbReference type="ARBA" id="ARBA00005196"/>
    </source>
</evidence>
<dbReference type="InterPro" id="IPR001653">
    <property type="entry name" value="DAP_epimerase_DapF"/>
</dbReference>
<feature type="binding site" evidence="9">
    <location>
        <position position="192"/>
    </location>
    <ligand>
        <name>substrate</name>
    </ligand>
</feature>
<evidence type="ECO:0000313" key="12">
    <source>
        <dbReference type="Proteomes" id="UP000316688"/>
    </source>
</evidence>
<organism evidence="11 12">
    <name type="scientific">Spiribacter aquaticus</name>
    <dbReference type="NCBI Taxonomy" id="1935996"/>
    <lineage>
        <taxon>Bacteria</taxon>
        <taxon>Pseudomonadati</taxon>
        <taxon>Pseudomonadota</taxon>
        <taxon>Gammaproteobacteria</taxon>
        <taxon>Chromatiales</taxon>
        <taxon>Ectothiorhodospiraceae</taxon>
        <taxon>Spiribacter</taxon>
    </lineage>
</organism>
<feature type="active site" evidence="10">
    <location>
        <position position="75"/>
    </location>
</feature>
<dbReference type="EC" id="5.1.1.7" evidence="3 9"/>
<dbReference type="RefSeq" id="WP_144346885.1">
    <property type="nucleotide sequence ID" value="NZ_VMKP01000001.1"/>
</dbReference>
<dbReference type="UniPathway" id="UPA00034">
    <property type="reaction ID" value="UER00025"/>
</dbReference>
<protein>
    <recommendedName>
        <fullName evidence="3 9">Diaminopimelate epimerase</fullName>
        <shortName evidence="9">DAP epimerase</shortName>
        <ecNumber evidence="3 9">5.1.1.7</ecNumber>
    </recommendedName>
    <alternativeName>
        <fullName evidence="9">PLP-independent amino acid racemase</fullName>
    </alternativeName>
</protein>
<feature type="active site" description="Proton donor" evidence="9">
    <location>
        <position position="75"/>
    </location>
</feature>
<reference evidence="11 12" key="1">
    <citation type="submission" date="2019-07" db="EMBL/GenBank/DDBJ databases">
        <title>Reclasification of Spiribacter aquaticus.</title>
        <authorList>
            <person name="Leon M.J."/>
            <person name="Sanchez-Porro C."/>
            <person name="Ventosa A."/>
        </authorList>
    </citation>
    <scope>NUCLEOTIDE SEQUENCE [LARGE SCALE GENOMIC DNA]</scope>
    <source>
        <strain evidence="11 12">SP30</strain>
    </source>
</reference>
<dbReference type="PROSITE" id="PS01326">
    <property type="entry name" value="DAP_EPIMERASE"/>
    <property type="match status" value="1"/>
</dbReference>
<comment type="subunit">
    <text evidence="9">Homodimer.</text>
</comment>
<keyword evidence="4 9" id="KW-0963">Cytoplasm</keyword>
<comment type="catalytic activity">
    <reaction evidence="8 9">
        <text>(2S,6S)-2,6-diaminopimelate = meso-2,6-diaminopimelate</text>
        <dbReference type="Rhea" id="RHEA:15393"/>
        <dbReference type="ChEBI" id="CHEBI:57609"/>
        <dbReference type="ChEBI" id="CHEBI:57791"/>
        <dbReference type="EC" id="5.1.1.7"/>
    </reaction>
</comment>
<feature type="binding site" evidence="9">
    <location>
        <position position="66"/>
    </location>
    <ligand>
        <name>substrate</name>
    </ligand>
</feature>
<accession>A0A557RMC2</accession>
<feature type="binding site" evidence="9">
    <location>
        <begin position="210"/>
        <end position="211"/>
    </location>
    <ligand>
        <name>substrate</name>
    </ligand>
</feature>
<comment type="subcellular location">
    <subcellularLocation>
        <location evidence="9">Cytoplasm</location>
    </subcellularLocation>
</comment>
<feature type="site" description="Important for dimerization" evidence="9">
    <location>
        <position position="270"/>
    </location>
</feature>
<keyword evidence="5 9" id="KW-0028">Amino-acid biosynthesis</keyword>
<sequence length="279" mass="30003">MSLAFSKLQGLGNDFVVFDAIRQSIQPTPEWIRRIADRRYGVGCDQVLMAAPARRPDADFRYRIWNADGTEVEHCGNGVRCMARFLRDQGLHDADALCLETDAGLTRVEAVDADRVRVDMGAPILEPAAIPFDAPGRQARYPLAVAGETLSVAAVSMGNPHVVLRVDDVQTAPVATLGPQLVSHPRFPNHVNAGFLAVDDRGSGQLRVVERGVGETPACGTGACAAVVAGILNDWFDPTVRLALTGGELVIHWRGEGHPVWMTGPAQHVFEGRLTTGAI</sequence>
<evidence type="ECO:0000256" key="10">
    <source>
        <dbReference type="PROSITE-ProRule" id="PRU10125"/>
    </source>
</evidence>
<dbReference type="AlphaFoldDB" id="A0A557RMC2"/>
<evidence type="ECO:0000256" key="9">
    <source>
        <dbReference type="HAMAP-Rule" id="MF_00197"/>
    </source>
</evidence>
<feature type="binding site" evidence="9">
    <location>
        <position position="46"/>
    </location>
    <ligand>
        <name>substrate</name>
    </ligand>
</feature>
<dbReference type="HAMAP" id="MF_00197">
    <property type="entry name" value="DAP_epimerase"/>
    <property type="match status" value="1"/>
</dbReference>
<feature type="binding site" evidence="9">
    <location>
        <begin position="76"/>
        <end position="77"/>
    </location>
    <ligand>
        <name>substrate</name>
    </ligand>
</feature>
<dbReference type="Gene3D" id="3.10.310.10">
    <property type="entry name" value="Diaminopimelate Epimerase, Chain A, domain 1"/>
    <property type="match status" value="2"/>
</dbReference>
<dbReference type="SUPFAM" id="SSF54506">
    <property type="entry name" value="Diaminopimelate epimerase-like"/>
    <property type="match status" value="1"/>
</dbReference>
<keyword evidence="7 9" id="KW-0413">Isomerase</keyword>
<evidence type="ECO:0000313" key="11">
    <source>
        <dbReference type="EMBL" id="TVO66327.1"/>
    </source>
</evidence>
<dbReference type="EMBL" id="VMKP01000001">
    <property type="protein sequence ID" value="TVO66327.1"/>
    <property type="molecule type" value="Genomic_DNA"/>
</dbReference>
<feature type="active site" description="Proton acceptor" evidence="9">
    <location>
        <position position="219"/>
    </location>
</feature>
<dbReference type="GO" id="GO:0005829">
    <property type="term" value="C:cytosol"/>
    <property type="evidence" value="ECO:0007669"/>
    <property type="project" value="TreeGrafter"/>
</dbReference>
<gene>
    <name evidence="9 11" type="primary">dapF</name>
    <name evidence="11" type="ORF">FPL11_01150</name>
</gene>